<evidence type="ECO:0000313" key="3">
    <source>
        <dbReference type="EMBL" id="MDR9778629.1"/>
    </source>
</evidence>
<reference evidence="3" key="1">
    <citation type="submission" date="2023-04" db="EMBL/GenBank/DDBJ databases">
        <title>Genomic characterization of faba bean (Vicia faba) microsymbionts in Mexican soils.</title>
        <authorList>
            <person name="Rivera Orduna F.N."/>
            <person name="Guevara-Luna J."/>
            <person name="Yan J."/>
            <person name="Arroyo-Herrera I."/>
            <person name="Li Y."/>
            <person name="Vasquez-Murrieta M.S."/>
            <person name="Wang E.T."/>
        </authorList>
    </citation>
    <scope>NUCLEOTIDE SEQUENCE</scope>
    <source>
        <strain evidence="3">CH26</strain>
    </source>
</reference>
<accession>A0AAJ2H4A0</accession>
<dbReference type="Proteomes" id="UP001268610">
    <property type="component" value="Unassembled WGS sequence"/>
</dbReference>
<dbReference type="SUPFAM" id="SSF103088">
    <property type="entry name" value="OmpA-like"/>
    <property type="match status" value="1"/>
</dbReference>
<dbReference type="EMBL" id="JAVLSF010001023">
    <property type="protein sequence ID" value="MDR9778629.1"/>
    <property type="molecule type" value="Genomic_DNA"/>
</dbReference>
<dbReference type="InterPro" id="IPR036737">
    <property type="entry name" value="OmpA-like_sf"/>
</dbReference>
<dbReference type="InterPro" id="IPR006665">
    <property type="entry name" value="OmpA-like"/>
</dbReference>
<proteinExistence type="predicted"/>
<comment type="caution">
    <text evidence="3">The sequence shown here is derived from an EMBL/GenBank/DDBJ whole genome shotgun (WGS) entry which is preliminary data.</text>
</comment>
<dbReference type="RefSeq" id="WP_310866649.1">
    <property type="nucleotide sequence ID" value="NZ_JAVLSF010001023.1"/>
</dbReference>
<evidence type="ECO:0000313" key="4">
    <source>
        <dbReference type="Proteomes" id="UP001268610"/>
    </source>
</evidence>
<feature type="non-terminal residue" evidence="3">
    <location>
        <position position="112"/>
    </location>
</feature>
<gene>
    <name evidence="3" type="ORF">RJJ65_39485</name>
</gene>
<feature type="domain" description="OmpA-like" evidence="2">
    <location>
        <begin position="70"/>
        <end position="112"/>
    </location>
</feature>
<evidence type="ECO:0000256" key="1">
    <source>
        <dbReference type="PROSITE-ProRule" id="PRU00473"/>
    </source>
</evidence>
<evidence type="ECO:0000259" key="2">
    <source>
        <dbReference type="PROSITE" id="PS51123"/>
    </source>
</evidence>
<organism evidence="3 4">
    <name type="scientific">Rhizobium hidalgonense</name>
    <dbReference type="NCBI Taxonomy" id="1538159"/>
    <lineage>
        <taxon>Bacteria</taxon>
        <taxon>Pseudomonadati</taxon>
        <taxon>Pseudomonadota</taxon>
        <taxon>Alphaproteobacteria</taxon>
        <taxon>Hyphomicrobiales</taxon>
        <taxon>Rhizobiaceae</taxon>
        <taxon>Rhizobium/Agrobacterium group</taxon>
        <taxon>Rhizobium</taxon>
    </lineage>
</organism>
<sequence length="112" mass="11844">MIDQANYQASSCHGGTTLDLPTWNKASYPSLAQLNGKGCAGVVGTWPIVATHSAIRQPAVEPTNKSLITAQPESAALANVVHFAFNQATLSEASQQILTPIATVLRDHPDYS</sequence>
<protein>
    <recommendedName>
        <fullName evidence="2">OmpA-like domain-containing protein</fullName>
    </recommendedName>
</protein>
<dbReference type="PROSITE" id="PS51123">
    <property type="entry name" value="OMPA_2"/>
    <property type="match status" value="1"/>
</dbReference>
<dbReference type="AlphaFoldDB" id="A0AAJ2H4A0"/>
<dbReference type="GO" id="GO:0016020">
    <property type="term" value="C:membrane"/>
    <property type="evidence" value="ECO:0007669"/>
    <property type="project" value="UniProtKB-UniRule"/>
</dbReference>
<keyword evidence="1" id="KW-0472">Membrane</keyword>
<name>A0AAJ2H4A0_9HYPH</name>